<reference evidence="2" key="1">
    <citation type="journal article" date="2020" name="bioRxiv">
        <title>Comparative genomics of Chlamydomonas.</title>
        <authorList>
            <person name="Craig R.J."/>
            <person name="Hasan A.R."/>
            <person name="Ness R.W."/>
            <person name="Keightley P.D."/>
        </authorList>
    </citation>
    <scope>NUCLEOTIDE SEQUENCE</scope>
    <source>
        <strain evidence="2">CCAP 11/70</strain>
    </source>
</reference>
<dbReference type="AlphaFoldDB" id="A0A836BUK9"/>
<name>A0A836BUK9_9CHLO</name>
<evidence type="ECO:0000256" key="1">
    <source>
        <dbReference type="SAM" id="MobiDB-lite"/>
    </source>
</evidence>
<feature type="compositionally biased region" description="Polar residues" evidence="1">
    <location>
        <begin position="211"/>
        <end position="220"/>
    </location>
</feature>
<evidence type="ECO:0000313" key="2">
    <source>
        <dbReference type="EMBL" id="KAG2489520.1"/>
    </source>
</evidence>
<feature type="compositionally biased region" description="Gly residues" evidence="1">
    <location>
        <begin position="432"/>
        <end position="442"/>
    </location>
</feature>
<keyword evidence="3" id="KW-1185">Reference proteome</keyword>
<proteinExistence type="predicted"/>
<feature type="region of interest" description="Disordered" evidence="1">
    <location>
        <begin position="191"/>
        <end position="242"/>
    </location>
</feature>
<feature type="region of interest" description="Disordered" evidence="1">
    <location>
        <begin position="1"/>
        <end position="47"/>
    </location>
</feature>
<protein>
    <submittedName>
        <fullName evidence="2">Uncharacterized protein</fullName>
    </submittedName>
</protein>
<feature type="compositionally biased region" description="Low complexity" evidence="1">
    <location>
        <begin position="191"/>
        <end position="205"/>
    </location>
</feature>
<dbReference type="OrthoDB" id="551381at2759"/>
<gene>
    <name evidence="2" type="ORF">HYH03_011971</name>
</gene>
<evidence type="ECO:0000313" key="3">
    <source>
        <dbReference type="Proteomes" id="UP000612055"/>
    </source>
</evidence>
<feature type="region of interest" description="Disordered" evidence="1">
    <location>
        <begin position="392"/>
        <end position="466"/>
    </location>
</feature>
<dbReference type="Proteomes" id="UP000612055">
    <property type="component" value="Unassembled WGS sequence"/>
</dbReference>
<comment type="caution">
    <text evidence="2">The sequence shown here is derived from an EMBL/GenBank/DDBJ whole genome shotgun (WGS) entry which is preliminary data.</text>
</comment>
<accession>A0A836BUK9</accession>
<feature type="compositionally biased region" description="Gly residues" evidence="1">
    <location>
        <begin position="400"/>
        <end position="413"/>
    </location>
</feature>
<organism evidence="2 3">
    <name type="scientific">Edaphochlamys debaryana</name>
    <dbReference type="NCBI Taxonomy" id="47281"/>
    <lineage>
        <taxon>Eukaryota</taxon>
        <taxon>Viridiplantae</taxon>
        <taxon>Chlorophyta</taxon>
        <taxon>core chlorophytes</taxon>
        <taxon>Chlorophyceae</taxon>
        <taxon>CS clade</taxon>
        <taxon>Chlamydomonadales</taxon>
        <taxon>Chlamydomonadales incertae sedis</taxon>
        <taxon>Edaphochlamys</taxon>
    </lineage>
</organism>
<dbReference type="EMBL" id="JAEHOE010000072">
    <property type="protein sequence ID" value="KAG2489520.1"/>
    <property type="molecule type" value="Genomic_DNA"/>
</dbReference>
<feature type="compositionally biased region" description="Low complexity" evidence="1">
    <location>
        <begin position="19"/>
        <end position="36"/>
    </location>
</feature>
<sequence>MDLSPIALGGKKIKRDPAETASPPEAPPKAAAREGASPAGPAELTPYQGGLRTSRMCRLTGLCSRTNVNIVDTNIRCPTCLLDMPSTSASGTFFPAVKIERTVKLHDMHTSALASASAYSSSYDTSSPSASCLASGSTSAWGASAPTASPLRMCLSPRLGPSLGVGLGTAAALAAGVPSLGPSLEHRRFLASSSSSTSSGSLSATVLADPHQSTVAQPSTALDPHRTAQPLAHQNQHHSQHRTPAEVFMAWARKAQGRLKGMSRKIVMRTINRRIVRQMARRATIGIPCIGFFFVSRLMMRDLARVRSELAAGRTGIAGLFSLALCCDALDLTSQALIITGLAHSNFGLGVPLAAEILALADKGTLAMASISFSAGVTGEFLTVLREEREAEEAAQAEVGEGGRAPGGEGGVVGEEASSLERLPCGQHLGQDLGGAEGGLGGNVEQAHGATDASHAPGKAVGPSRL</sequence>